<evidence type="ECO:0000256" key="7">
    <source>
        <dbReference type="PROSITE-ProRule" id="PRU00259"/>
    </source>
</evidence>
<gene>
    <name evidence="9" type="ORF">ERUC_LOCUS42035</name>
</gene>
<evidence type="ECO:0000256" key="1">
    <source>
        <dbReference type="ARBA" id="ARBA00000900"/>
    </source>
</evidence>
<dbReference type="InterPro" id="IPR003613">
    <property type="entry name" value="Ubox_domain"/>
</dbReference>
<dbReference type="CDD" id="cd16664">
    <property type="entry name" value="RING-Ubox_PUB"/>
    <property type="match status" value="1"/>
</dbReference>
<feature type="repeat" description="ARM" evidence="7">
    <location>
        <begin position="431"/>
        <end position="473"/>
    </location>
</feature>
<dbReference type="PROSITE" id="PS50176">
    <property type="entry name" value="ARM_REPEAT"/>
    <property type="match status" value="1"/>
</dbReference>
<protein>
    <recommendedName>
        <fullName evidence="3">RING-type E3 ubiquitin transferase</fullName>
        <ecNumber evidence="3">2.3.2.27</ecNumber>
    </recommendedName>
</protein>
<feature type="non-terminal residue" evidence="9">
    <location>
        <position position="1"/>
    </location>
</feature>
<dbReference type="FunFam" id="3.30.40.10:FF:000455">
    <property type="entry name" value="RING-type E3 ubiquitin transferase"/>
    <property type="match status" value="1"/>
</dbReference>
<dbReference type="Pfam" id="PF00514">
    <property type="entry name" value="Arm"/>
    <property type="match status" value="1"/>
</dbReference>
<accession>A0ABC8M178</accession>
<dbReference type="Proteomes" id="UP001642260">
    <property type="component" value="Unassembled WGS sequence"/>
</dbReference>
<evidence type="ECO:0000256" key="5">
    <source>
        <dbReference type="ARBA" id="ARBA00022737"/>
    </source>
</evidence>
<comment type="catalytic activity">
    <reaction evidence="1">
        <text>S-ubiquitinyl-[E2 ubiquitin-conjugating enzyme]-L-cysteine + [acceptor protein]-L-lysine = [E2 ubiquitin-conjugating enzyme]-L-cysteine + N(6)-ubiquitinyl-[acceptor protein]-L-lysine.</text>
        <dbReference type="EC" id="2.3.2.27"/>
    </reaction>
</comment>
<dbReference type="EMBL" id="CAKOAT010841820">
    <property type="protein sequence ID" value="CAH8389552.1"/>
    <property type="molecule type" value="Genomic_DNA"/>
</dbReference>
<evidence type="ECO:0000256" key="3">
    <source>
        <dbReference type="ARBA" id="ARBA00012483"/>
    </source>
</evidence>
<evidence type="ECO:0000256" key="6">
    <source>
        <dbReference type="ARBA" id="ARBA00022786"/>
    </source>
</evidence>
<dbReference type="SUPFAM" id="SSF57850">
    <property type="entry name" value="RING/U-box"/>
    <property type="match status" value="1"/>
</dbReference>
<organism evidence="9 10">
    <name type="scientific">Eruca vesicaria subsp. sativa</name>
    <name type="common">Garden rocket</name>
    <name type="synonym">Eruca sativa</name>
    <dbReference type="NCBI Taxonomy" id="29727"/>
    <lineage>
        <taxon>Eukaryota</taxon>
        <taxon>Viridiplantae</taxon>
        <taxon>Streptophyta</taxon>
        <taxon>Embryophyta</taxon>
        <taxon>Tracheophyta</taxon>
        <taxon>Spermatophyta</taxon>
        <taxon>Magnoliopsida</taxon>
        <taxon>eudicotyledons</taxon>
        <taxon>Gunneridae</taxon>
        <taxon>Pentapetalae</taxon>
        <taxon>rosids</taxon>
        <taxon>malvids</taxon>
        <taxon>Brassicales</taxon>
        <taxon>Brassicaceae</taxon>
        <taxon>Brassiceae</taxon>
        <taxon>Eruca</taxon>
    </lineage>
</organism>
<dbReference type="PANTHER" id="PTHR23315">
    <property type="entry name" value="U BOX DOMAIN-CONTAINING"/>
    <property type="match status" value="1"/>
</dbReference>
<dbReference type="Gene3D" id="1.25.10.10">
    <property type="entry name" value="Leucine-rich Repeat Variant"/>
    <property type="match status" value="1"/>
</dbReference>
<keyword evidence="10" id="KW-1185">Reference proteome</keyword>
<dbReference type="Gene3D" id="3.30.40.10">
    <property type="entry name" value="Zinc/RING finger domain, C3HC4 (zinc finger)"/>
    <property type="match status" value="1"/>
</dbReference>
<proteinExistence type="predicted"/>
<evidence type="ECO:0000256" key="4">
    <source>
        <dbReference type="ARBA" id="ARBA00022679"/>
    </source>
</evidence>
<dbReference type="SUPFAM" id="SSF48371">
    <property type="entry name" value="ARM repeat"/>
    <property type="match status" value="1"/>
</dbReference>
<dbReference type="Pfam" id="PF04564">
    <property type="entry name" value="U-box"/>
    <property type="match status" value="1"/>
</dbReference>
<feature type="domain" description="U-box" evidence="8">
    <location>
        <begin position="285"/>
        <end position="359"/>
    </location>
</feature>
<name>A0ABC8M178_ERUVS</name>
<evidence type="ECO:0000313" key="9">
    <source>
        <dbReference type="EMBL" id="CAH8389552.1"/>
    </source>
</evidence>
<dbReference type="SMART" id="SM00185">
    <property type="entry name" value="ARM"/>
    <property type="match status" value="4"/>
</dbReference>
<evidence type="ECO:0000256" key="2">
    <source>
        <dbReference type="ARBA" id="ARBA00004906"/>
    </source>
</evidence>
<comment type="pathway">
    <text evidence="2">Protein modification; protein ubiquitination.</text>
</comment>
<dbReference type="InterPro" id="IPR013083">
    <property type="entry name" value="Znf_RING/FYVE/PHD"/>
</dbReference>
<dbReference type="InterPro" id="IPR011989">
    <property type="entry name" value="ARM-like"/>
</dbReference>
<comment type="caution">
    <text evidence="9">The sequence shown here is derived from an EMBL/GenBank/DDBJ whole genome shotgun (WGS) entry which is preliminary data.</text>
</comment>
<dbReference type="InterPro" id="IPR000225">
    <property type="entry name" value="Armadillo"/>
</dbReference>
<evidence type="ECO:0000313" key="10">
    <source>
        <dbReference type="Proteomes" id="UP001642260"/>
    </source>
</evidence>
<evidence type="ECO:0000259" key="8">
    <source>
        <dbReference type="PROSITE" id="PS51698"/>
    </source>
</evidence>
<reference evidence="9 10" key="1">
    <citation type="submission" date="2022-03" db="EMBL/GenBank/DDBJ databases">
        <authorList>
            <person name="Macdonald S."/>
            <person name="Ahmed S."/>
            <person name="Newling K."/>
        </authorList>
    </citation>
    <scope>NUCLEOTIDE SEQUENCE [LARGE SCALE GENOMIC DNA]</scope>
</reference>
<dbReference type="FunFam" id="1.25.10.10:FF:000678">
    <property type="entry name" value="RING-type E3 ubiquitin transferase"/>
    <property type="match status" value="1"/>
</dbReference>
<dbReference type="SMART" id="SM00504">
    <property type="entry name" value="Ubox"/>
    <property type="match status" value="1"/>
</dbReference>
<dbReference type="InterPro" id="IPR045210">
    <property type="entry name" value="RING-Ubox_PUB"/>
</dbReference>
<keyword evidence="4" id="KW-0808">Transferase</keyword>
<dbReference type="AlphaFoldDB" id="A0ABC8M178"/>
<dbReference type="Pfam" id="PF25368">
    <property type="entry name" value="PUB10_N"/>
    <property type="match status" value="1"/>
</dbReference>
<dbReference type="EC" id="2.3.2.27" evidence="3"/>
<keyword evidence="5" id="KW-0677">Repeat</keyword>
<dbReference type="GO" id="GO:0061630">
    <property type="term" value="F:ubiquitin protein ligase activity"/>
    <property type="evidence" value="ECO:0007669"/>
    <property type="project" value="UniProtKB-EC"/>
</dbReference>
<dbReference type="PROSITE" id="PS51698">
    <property type="entry name" value="U_BOX"/>
    <property type="match status" value="1"/>
</dbReference>
<dbReference type="PANTHER" id="PTHR23315:SF266">
    <property type="entry name" value="U-BOX DOMAIN-CONTAINING PROTEIN 17"/>
    <property type="match status" value="1"/>
</dbReference>
<keyword evidence="6" id="KW-0833">Ubl conjugation pathway</keyword>
<feature type="non-terminal residue" evidence="9">
    <location>
        <position position="551"/>
    </location>
</feature>
<dbReference type="InterPro" id="IPR057623">
    <property type="entry name" value="PUB12-19-like_N"/>
</dbReference>
<sequence>MATAAIFSSLRRRRSPSLEAFLAPVDLSPIALIQTLASISSEVVSSFTATRFSFQRKNARSLIRKIEIFVVLFEFLAESRWDSTRRSTTALLCLKELYLLIYRSKILLEYVSQSSKLWLLLQNPSISGYFHDLNQEISTLLDVFPVNDLNLSEDIREHINLLQRQSLKSKLYIDNNDESLRETFYSFLESFEKGEIPSLTALRTFFVEKLRIKDSNSYRTEIEFLEEQIVNHDGDLEPTSSVINGFVAITRYSRFLLFGFEEEDGVEWRIENHPKVGGEDTIITQVPKDFVCPISLDLMTDPVIVSTGQTYDRTSIARWIEEGHCTCPKTGQTLMDSRIVPNRALKNLIVQWCTASGVSCESEFVTDSTNEGFVSALPTKAAVEANKATVSILIQLLADESSEPAQTVAAREIRLLAKTGRNNRAFIAEAGAIPHLRRLLKSENAIAQENSVTAMLNLSIYEKNKSRIMEEEDCLECIVNVLVSGLTVEAQENAAATLFSLSAVHEYKKRIAMVGQCVEALSSLLKNGTPRGKKDAVTALYNLSTHPDNCS</sequence>
<dbReference type="InterPro" id="IPR016024">
    <property type="entry name" value="ARM-type_fold"/>
</dbReference>